<reference evidence="3 4" key="1">
    <citation type="submission" date="2023-05" db="EMBL/GenBank/DDBJ databases">
        <title>Draft genome sequence of Streptomyces sp. B-S-A12 isolated from a cave soil in Thailand.</title>
        <authorList>
            <person name="Chamroensaksri N."/>
            <person name="Muangham S."/>
        </authorList>
    </citation>
    <scope>NUCLEOTIDE SEQUENCE [LARGE SCALE GENOMIC DNA]</scope>
    <source>
        <strain evidence="3 4">B-S-A12</strain>
    </source>
</reference>
<keyword evidence="2" id="KW-1133">Transmembrane helix</keyword>
<protein>
    <submittedName>
        <fullName evidence="3">Uncharacterized protein</fullName>
    </submittedName>
</protein>
<evidence type="ECO:0000256" key="2">
    <source>
        <dbReference type="SAM" id="Phobius"/>
    </source>
</evidence>
<proteinExistence type="predicted"/>
<dbReference type="Proteomes" id="UP001237105">
    <property type="component" value="Unassembled WGS sequence"/>
</dbReference>
<gene>
    <name evidence="3" type="ORF">QIT00_21100</name>
</gene>
<evidence type="ECO:0000313" key="4">
    <source>
        <dbReference type="Proteomes" id="UP001237105"/>
    </source>
</evidence>
<name>A0ABT6T045_9ACTN</name>
<evidence type="ECO:0000313" key="3">
    <source>
        <dbReference type="EMBL" id="MDI3421021.1"/>
    </source>
</evidence>
<feature type="region of interest" description="Disordered" evidence="1">
    <location>
        <begin position="1"/>
        <end position="26"/>
    </location>
</feature>
<accession>A0ABT6T045</accession>
<keyword evidence="2" id="KW-0472">Membrane</keyword>
<feature type="transmembrane region" description="Helical" evidence="2">
    <location>
        <begin position="76"/>
        <end position="95"/>
    </location>
</feature>
<feature type="compositionally biased region" description="Low complexity" evidence="1">
    <location>
        <begin position="360"/>
        <end position="373"/>
    </location>
</feature>
<feature type="compositionally biased region" description="Pro residues" evidence="1">
    <location>
        <begin position="1"/>
        <end position="10"/>
    </location>
</feature>
<evidence type="ECO:0000256" key="1">
    <source>
        <dbReference type="SAM" id="MobiDB-lite"/>
    </source>
</evidence>
<sequence length="373" mass="39645">MAGPGDPPEGTPEGTPEGVPGGGEEEYRSVVFDESFVRAARLQEFSARERVGEHTPAVRRRPAAAATASGSLSRQALILVLLIAVAFATAIFMGVRNPAPPPRHRPADPLRTTVVPLEPRGPVPGAQGVAELLSGSPAKQFKTGAAGIGLPAEQRTEHFSDSQVLTALTTAKDYLVASSLDPDALTGGEVRSVRILLDPDQLDQFDRSFESPAADGRHAATGWLVRFDPARTELADPRVRVQGRLRATEVNSELIDVTSEHTFVYAVRPVGGDDERASLFTVRRELHFRFDREDLQRQRTELLAAHVQAGPLSCSTDSADRLRPLHAGETAKPGGPAGTDPYASGPRSVALCGSLAGAAQPSPSDSDQPSPRD</sequence>
<comment type="caution">
    <text evidence="3">The sequence shown here is derived from an EMBL/GenBank/DDBJ whole genome shotgun (WGS) entry which is preliminary data.</text>
</comment>
<keyword evidence="4" id="KW-1185">Reference proteome</keyword>
<dbReference type="RefSeq" id="WP_282536891.1">
    <property type="nucleotide sequence ID" value="NZ_JASCIS010000021.1"/>
</dbReference>
<organism evidence="3 4">
    <name type="scientific">Streptomyces luteolus</name>
    <dbReference type="NCBI Taxonomy" id="3043615"/>
    <lineage>
        <taxon>Bacteria</taxon>
        <taxon>Bacillati</taxon>
        <taxon>Actinomycetota</taxon>
        <taxon>Actinomycetes</taxon>
        <taxon>Kitasatosporales</taxon>
        <taxon>Streptomycetaceae</taxon>
        <taxon>Streptomyces</taxon>
    </lineage>
</organism>
<feature type="region of interest" description="Disordered" evidence="1">
    <location>
        <begin position="326"/>
        <end position="373"/>
    </location>
</feature>
<dbReference type="EMBL" id="JASCIS010000021">
    <property type="protein sequence ID" value="MDI3421021.1"/>
    <property type="molecule type" value="Genomic_DNA"/>
</dbReference>
<keyword evidence="2" id="KW-0812">Transmembrane</keyword>